<protein>
    <submittedName>
        <fullName evidence="2">DUF456 domain-containing protein</fullName>
    </submittedName>
</protein>
<keyword evidence="1" id="KW-1133">Transmembrane helix</keyword>
<dbReference type="Proteomes" id="UP001550378">
    <property type="component" value="Unassembled WGS sequence"/>
</dbReference>
<dbReference type="InterPro" id="IPR007403">
    <property type="entry name" value="DUF456"/>
</dbReference>
<proteinExistence type="predicted"/>
<reference evidence="2 3" key="1">
    <citation type="submission" date="2024-06" db="EMBL/GenBank/DDBJ databases">
        <title>The Natural Products Discovery Center: Release of the First 8490 Sequenced Strains for Exploring Actinobacteria Biosynthetic Diversity.</title>
        <authorList>
            <person name="Kalkreuter E."/>
            <person name="Kautsar S.A."/>
            <person name="Yang D."/>
            <person name="Bader C.D."/>
            <person name="Teijaro C.N."/>
            <person name="Fluegel L."/>
            <person name="Davis C.M."/>
            <person name="Simpson J.R."/>
            <person name="Lauterbach L."/>
            <person name="Steele A.D."/>
            <person name="Gui C."/>
            <person name="Meng S."/>
            <person name="Li G."/>
            <person name="Viehrig K."/>
            <person name="Ye F."/>
            <person name="Su P."/>
            <person name="Kiefer A.F."/>
            <person name="Nichols A."/>
            <person name="Cepeda A.J."/>
            <person name="Yan W."/>
            <person name="Fan B."/>
            <person name="Jiang Y."/>
            <person name="Adhikari A."/>
            <person name="Zheng C.-J."/>
            <person name="Schuster L."/>
            <person name="Cowan T.M."/>
            <person name="Smanski M.J."/>
            <person name="Chevrette M.G."/>
            <person name="De Carvalho L.P.S."/>
            <person name="Shen B."/>
        </authorList>
    </citation>
    <scope>NUCLEOTIDE SEQUENCE [LARGE SCALE GENOMIC DNA]</scope>
    <source>
        <strain evidence="2 3">NPDC006337</strain>
    </source>
</reference>
<dbReference type="EMBL" id="JBEXZR010000002">
    <property type="protein sequence ID" value="MEU0706588.1"/>
    <property type="molecule type" value="Genomic_DNA"/>
</dbReference>
<dbReference type="RefSeq" id="WP_359805811.1">
    <property type="nucleotide sequence ID" value="NZ_JBEXZQ010000007.1"/>
</dbReference>
<evidence type="ECO:0000313" key="3">
    <source>
        <dbReference type="Proteomes" id="UP001550378"/>
    </source>
</evidence>
<organism evidence="2 3">
    <name type="scientific">Streptomyces lavendulocolor</name>
    <dbReference type="NCBI Taxonomy" id="67316"/>
    <lineage>
        <taxon>Bacteria</taxon>
        <taxon>Bacillati</taxon>
        <taxon>Actinomycetota</taxon>
        <taxon>Actinomycetes</taxon>
        <taxon>Kitasatosporales</taxon>
        <taxon>Streptomycetaceae</taxon>
        <taxon>Streptomyces</taxon>
    </lineage>
</organism>
<keyword evidence="1" id="KW-0472">Membrane</keyword>
<feature type="transmembrane region" description="Helical" evidence="1">
    <location>
        <begin position="49"/>
        <end position="70"/>
    </location>
</feature>
<comment type="caution">
    <text evidence="2">The sequence shown here is derived from an EMBL/GenBank/DDBJ whole genome shotgun (WGS) entry which is preliminary data.</text>
</comment>
<sequence length="160" mass="16904">MGAWQLLLVGLVMLLGLFGVLVPGVPGAWLVWAAVMWWALRVQTGVAWWLLVGATSLLLVTQVVVWQLPARRLRGVGVTRRMVAYAGVGALVGFILLPVVGAVPGYVGGIYLCERLRLGGHGPAMTSTRTVMRAVGTSVLVELFACLLIVGAWMGAVLAG</sequence>
<keyword evidence="3" id="KW-1185">Reference proteome</keyword>
<name>A0ABV2VZ74_9ACTN</name>
<feature type="transmembrane region" description="Helical" evidence="1">
    <location>
        <begin position="82"/>
        <end position="107"/>
    </location>
</feature>
<evidence type="ECO:0000256" key="1">
    <source>
        <dbReference type="SAM" id="Phobius"/>
    </source>
</evidence>
<gene>
    <name evidence="2" type="ORF">ABZ508_04285</name>
</gene>
<dbReference type="Pfam" id="PF04306">
    <property type="entry name" value="DUF456"/>
    <property type="match status" value="1"/>
</dbReference>
<feature type="transmembrane region" description="Helical" evidence="1">
    <location>
        <begin position="139"/>
        <end position="159"/>
    </location>
</feature>
<accession>A0ABV2VZ74</accession>
<keyword evidence="1" id="KW-0812">Transmembrane</keyword>
<evidence type="ECO:0000313" key="2">
    <source>
        <dbReference type="EMBL" id="MEU0706588.1"/>
    </source>
</evidence>